<feature type="transmembrane region" description="Helical" evidence="6">
    <location>
        <begin position="457"/>
        <end position="476"/>
    </location>
</feature>
<keyword evidence="3 6" id="KW-0812">Transmembrane</keyword>
<comment type="subcellular location">
    <subcellularLocation>
        <location evidence="1">Cell membrane</location>
        <topology evidence="1">Multi-pass membrane protein</topology>
    </subcellularLocation>
</comment>
<accession>A0A494W964</accession>
<evidence type="ECO:0000256" key="3">
    <source>
        <dbReference type="ARBA" id="ARBA00022692"/>
    </source>
</evidence>
<feature type="transmembrane region" description="Helical" evidence="6">
    <location>
        <begin position="339"/>
        <end position="359"/>
    </location>
</feature>
<dbReference type="PANTHER" id="PTHR30250">
    <property type="entry name" value="PST FAMILY PREDICTED COLANIC ACID TRANSPORTER"/>
    <property type="match status" value="1"/>
</dbReference>
<dbReference type="KEGG" id="sami:SAMIE_1032190"/>
<feature type="transmembrane region" description="Helical" evidence="6">
    <location>
        <begin position="12"/>
        <end position="34"/>
    </location>
</feature>
<organism evidence="7 8">
    <name type="scientific">Sphingobium amiense</name>
    <dbReference type="NCBI Taxonomy" id="135719"/>
    <lineage>
        <taxon>Bacteria</taxon>
        <taxon>Pseudomonadati</taxon>
        <taxon>Pseudomonadota</taxon>
        <taxon>Alphaproteobacteria</taxon>
        <taxon>Sphingomonadales</taxon>
        <taxon>Sphingomonadaceae</taxon>
        <taxon>Sphingobium</taxon>
    </lineage>
</organism>
<evidence type="ECO:0000256" key="2">
    <source>
        <dbReference type="ARBA" id="ARBA00022475"/>
    </source>
</evidence>
<name>A0A494W964_9SPHN</name>
<feature type="transmembrane region" description="Helical" evidence="6">
    <location>
        <begin position="248"/>
        <end position="268"/>
    </location>
</feature>
<protein>
    <recommendedName>
        <fullName evidence="9">Polysaccharide biosynthesis protein</fullName>
    </recommendedName>
</protein>
<gene>
    <name evidence="7" type="ORF">SAMIE_1032190</name>
</gene>
<keyword evidence="5 6" id="KW-0472">Membrane</keyword>
<evidence type="ECO:0000256" key="1">
    <source>
        <dbReference type="ARBA" id="ARBA00004651"/>
    </source>
</evidence>
<dbReference type="InterPro" id="IPR050833">
    <property type="entry name" value="Poly_Biosynth_Transport"/>
</dbReference>
<keyword evidence="8" id="KW-1185">Reference proteome</keyword>
<feature type="transmembrane region" description="Helical" evidence="6">
    <location>
        <begin position="109"/>
        <end position="133"/>
    </location>
</feature>
<sequence>MRPAPMTSNAAIFLSGRLVTLVLLMAVQVVIVRALDPSQYALYALAFGIFALLQVGVSFGIPKVIAQVLPRAGWDIRNRAAARLVPALIALRVLASAVALLAGSMVAAALGWIALPPLALGAAACLFILVTIVQIDLDAMAQALRLQRTSRNALVVEALVRLVLLFLLYGVGRLTLAIEIMAISSFTLSGSSIMLFLAIRRRLREADQRDDIAPLDRQPLRSMAWSAYMSSAAWFTTSPPVMRLMGGYFLAIHPFAAFSFAQALVLSIQRFTPASLLLPFVEPAIVRDYNRSGELSRLEHGLSLLIKIDMLVIGAGVIVTSCCGTLLVDWVTAGKYGDYAFVFPFLLLYIGTNSVYRSFEVAAIAVGIRSQLSALLATSLAALGLALALIPHFGLIVLLLCPIFDAACRLLLVDRLLHRLGVRKVVDLPMVGALVAIIAGISAFGFEMSAMVTGAPILLGMTLAAMIAYLACALALRPLRWRELAAFGWSADHRMARLIRPLARP</sequence>
<feature type="transmembrane region" description="Helical" evidence="6">
    <location>
        <begin position="40"/>
        <end position="61"/>
    </location>
</feature>
<feature type="transmembrane region" description="Helical" evidence="6">
    <location>
        <begin position="425"/>
        <end position="445"/>
    </location>
</feature>
<feature type="transmembrane region" description="Helical" evidence="6">
    <location>
        <begin position="177"/>
        <end position="199"/>
    </location>
</feature>
<feature type="transmembrane region" description="Helical" evidence="6">
    <location>
        <begin position="304"/>
        <end position="327"/>
    </location>
</feature>
<dbReference type="EMBL" id="AP018664">
    <property type="protein sequence ID" value="BBD99718.1"/>
    <property type="molecule type" value="Genomic_DNA"/>
</dbReference>
<feature type="transmembrane region" description="Helical" evidence="6">
    <location>
        <begin position="81"/>
        <end position="103"/>
    </location>
</feature>
<reference evidence="7 8" key="1">
    <citation type="submission" date="2018-05" db="EMBL/GenBank/DDBJ databases">
        <title>Complete Genome Sequence of the Nonylphenol-Degrading Bacterium Sphingobium amiense DSM 16289T.</title>
        <authorList>
            <person name="Ootsuka M."/>
            <person name="Nishizawa T."/>
            <person name="Ohta H."/>
        </authorList>
    </citation>
    <scope>NUCLEOTIDE SEQUENCE [LARGE SCALE GENOMIC DNA]</scope>
    <source>
        <strain evidence="7 8">DSM 16289</strain>
    </source>
</reference>
<evidence type="ECO:0000313" key="7">
    <source>
        <dbReference type="EMBL" id="BBD99718.1"/>
    </source>
</evidence>
<feature type="transmembrane region" description="Helical" evidence="6">
    <location>
        <begin position="154"/>
        <end position="171"/>
    </location>
</feature>
<evidence type="ECO:0008006" key="9">
    <source>
        <dbReference type="Google" id="ProtNLM"/>
    </source>
</evidence>
<evidence type="ECO:0000256" key="6">
    <source>
        <dbReference type="SAM" id="Phobius"/>
    </source>
</evidence>
<keyword evidence="2" id="KW-1003">Cell membrane</keyword>
<keyword evidence="4 6" id="KW-1133">Transmembrane helix</keyword>
<proteinExistence type="predicted"/>
<dbReference type="Proteomes" id="UP000279959">
    <property type="component" value="Chromosome"/>
</dbReference>
<dbReference type="PANTHER" id="PTHR30250:SF11">
    <property type="entry name" value="O-ANTIGEN TRANSPORTER-RELATED"/>
    <property type="match status" value="1"/>
</dbReference>
<evidence type="ECO:0000256" key="4">
    <source>
        <dbReference type="ARBA" id="ARBA00022989"/>
    </source>
</evidence>
<evidence type="ECO:0000313" key="8">
    <source>
        <dbReference type="Proteomes" id="UP000279959"/>
    </source>
</evidence>
<dbReference type="GO" id="GO:0005886">
    <property type="term" value="C:plasma membrane"/>
    <property type="evidence" value="ECO:0007669"/>
    <property type="project" value="UniProtKB-SubCell"/>
</dbReference>
<evidence type="ECO:0000256" key="5">
    <source>
        <dbReference type="ARBA" id="ARBA00023136"/>
    </source>
</evidence>
<dbReference type="AlphaFoldDB" id="A0A494W964"/>